<dbReference type="Pfam" id="PF02687">
    <property type="entry name" value="FtsX"/>
    <property type="match status" value="1"/>
</dbReference>
<protein>
    <recommendedName>
        <fullName evidence="4 12">Cell division protein FtsX</fullName>
    </recommendedName>
</protein>
<dbReference type="Gene3D" id="3.30.70.3040">
    <property type="match status" value="1"/>
</dbReference>
<dbReference type="EMBL" id="JDSS02000024">
    <property type="protein sequence ID" value="KFB67969.1"/>
    <property type="molecule type" value="Genomic_DNA"/>
</dbReference>
<dbReference type="NCBIfam" id="TIGR00439">
    <property type="entry name" value="FtsX_Gneg"/>
    <property type="match status" value="1"/>
</dbReference>
<evidence type="ECO:0000256" key="13">
    <source>
        <dbReference type="SAM" id="Phobius"/>
    </source>
</evidence>
<dbReference type="STRING" id="1457154.CAPSK01_002561"/>
<evidence type="ECO:0000256" key="8">
    <source>
        <dbReference type="ARBA" id="ARBA00022692"/>
    </source>
</evidence>
<comment type="caution">
    <text evidence="16">The sequence shown here is derived from an EMBL/GenBank/DDBJ whole genome shotgun (WGS) entry which is preliminary data.</text>
</comment>
<reference evidence="16 17" key="1">
    <citation type="submission" date="2014-07" db="EMBL/GenBank/DDBJ databases">
        <title>Expanding our view of genomic diversity in Candidatus Accumulibacter clades.</title>
        <authorList>
            <person name="Skennerton C.T."/>
            <person name="Barr J.J."/>
            <person name="Slater F.R."/>
            <person name="Bond P.L."/>
            <person name="Tyson G.W."/>
        </authorList>
    </citation>
    <scope>NUCLEOTIDE SEQUENCE [LARGE SCALE GENOMIC DNA]</scope>
    <source>
        <strain evidence="17">SK-01</strain>
    </source>
</reference>
<evidence type="ECO:0000259" key="14">
    <source>
        <dbReference type="Pfam" id="PF02687"/>
    </source>
</evidence>
<proteinExistence type="inferred from homology"/>
<evidence type="ECO:0000313" key="16">
    <source>
        <dbReference type="EMBL" id="KFB67969.1"/>
    </source>
</evidence>
<sequence>MRSWLAQHLAALRDALRRLLAAPLNSLLSLLVIGVALTLPTAGWLTLDNLRKLSGDTPNVQQISIFLALDAGKREISDIESRLQASRSGSWRFVPREEALKRLQATEGMAEIITSLPRNPLPDAFVVTPGDTRPEALEDLARTFSSWPKVAHVQLDSAWVRRFDALLHLGERVVMMLGALFAGALVTITFNTIRLQILAQAAEIEVAKLIGATDTYIQRPLHYFGMLQGALGGLCAALLVSAGLRLLTPPVVELTRLYGASFALQGLSTGDVVVLAAIGAALGWLGAKISALIHLHRIAAP</sequence>
<evidence type="ECO:0000313" key="17">
    <source>
        <dbReference type="Proteomes" id="UP000019812"/>
    </source>
</evidence>
<dbReference type="InterPro" id="IPR004513">
    <property type="entry name" value="FtsX"/>
</dbReference>
<comment type="subunit">
    <text evidence="3">Forms a membrane-associated complex with FtsE.</text>
</comment>
<evidence type="ECO:0000256" key="4">
    <source>
        <dbReference type="ARBA" id="ARBA00021907"/>
    </source>
</evidence>
<accession>A0A084XZS5</accession>
<feature type="transmembrane region" description="Helical" evidence="13">
    <location>
        <begin position="223"/>
        <end position="247"/>
    </location>
</feature>
<dbReference type="InterPro" id="IPR040690">
    <property type="entry name" value="FtsX_ECD"/>
</dbReference>
<keyword evidence="10 12" id="KW-0472">Membrane</keyword>
<feature type="domain" description="FtsX extracellular" evidence="15">
    <location>
        <begin position="62"/>
        <end position="153"/>
    </location>
</feature>
<dbReference type="InterPro" id="IPR047590">
    <property type="entry name" value="FtsX_proteobact-type"/>
</dbReference>
<dbReference type="PIRSF" id="PIRSF003097">
    <property type="entry name" value="FtsX"/>
    <property type="match status" value="1"/>
</dbReference>
<evidence type="ECO:0000256" key="10">
    <source>
        <dbReference type="ARBA" id="ARBA00023136"/>
    </source>
</evidence>
<evidence type="ECO:0000256" key="7">
    <source>
        <dbReference type="ARBA" id="ARBA00022618"/>
    </source>
</evidence>
<keyword evidence="9 13" id="KW-1133">Transmembrane helix</keyword>
<gene>
    <name evidence="16" type="primary">ftsX</name>
    <name evidence="16" type="ORF">CAPSK01_002561</name>
</gene>
<evidence type="ECO:0000259" key="15">
    <source>
        <dbReference type="Pfam" id="PF18075"/>
    </source>
</evidence>
<dbReference type="PANTHER" id="PTHR47755:SF1">
    <property type="entry name" value="CELL DIVISION PROTEIN FTSX"/>
    <property type="match status" value="1"/>
</dbReference>
<comment type="subcellular location">
    <subcellularLocation>
        <location evidence="1">Cell inner membrane</location>
        <topology evidence="1">Multi-pass membrane protein</topology>
    </subcellularLocation>
</comment>
<keyword evidence="7 12" id="KW-0132">Cell division</keyword>
<feature type="transmembrane region" description="Helical" evidence="13">
    <location>
        <begin position="20"/>
        <end position="45"/>
    </location>
</feature>
<keyword evidence="8 13" id="KW-0812">Transmembrane</keyword>
<dbReference type="AlphaFoldDB" id="A0A084XZS5"/>
<evidence type="ECO:0000256" key="1">
    <source>
        <dbReference type="ARBA" id="ARBA00004429"/>
    </source>
</evidence>
<evidence type="ECO:0000256" key="3">
    <source>
        <dbReference type="ARBA" id="ARBA00011160"/>
    </source>
</evidence>
<evidence type="ECO:0000256" key="6">
    <source>
        <dbReference type="ARBA" id="ARBA00022519"/>
    </source>
</evidence>
<name>A0A084XZS5_9PROT</name>
<keyword evidence="5 12" id="KW-1003">Cell membrane</keyword>
<evidence type="ECO:0000256" key="9">
    <source>
        <dbReference type="ARBA" id="ARBA00022989"/>
    </source>
</evidence>
<evidence type="ECO:0000256" key="2">
    <source>
        <dbReference type="ARBA" id="ARBA00007379"/>
    </source>
</evidence>
<dbReference type="InterPro" id="IPR003838">
    <property type="entry name" value="ABC3_permease_C"/>
</dbReference>
<evidence type="ECO:0000256" key="5">
    <source>
        <dbReference type="ARBA" id="ARBA00022475"/>
    </source>
</evidence>
<feature type="transmembrane region" description="Helical" evidence="13">
    <location>
        <begin position="173"/>
        <end position="193"/>
    </location>
</feature>
<dbReference type="RefSeq" id="WP_034926459.1">
    <property type="nucleotide sequence ID" value="NZ_JDSS02000024.1"/>
</dbReference>
<feature type="transmembrane region" description="Helical" evidence="13">
    <location>
        <begin position="267"/>
        <end position="287"/>
    </location>
</feature>
<keyword evidence="11 12" id="KW-0131">Cell cycle</keyword>
<dbReference type="Pfam" id="PF18075">
    <property type="entry name" value="FtsX_ECD"/>
    <property type="match status" value="1"/>
</dbReference>
<evidence type="ECO:0000256" key="12">
    <source>
        <dbReference type="PIRNR" id="PIRNR003097"/>
    </source>
</evidence>
<dbReference type="GO" id="GO:0032153">
    <property type="term" value="C:cell division site"/>
    <property type="evidence" value="ECO:0007669"/>
    <property type="project" value="TreeGrafter"/>
</dbReference>
<organism evidence="16 17">
    <name type="scientific">Candidatus Accumulibacter vicinus</name>
    <dbReference type="NCBI Taxonomy" id="2954382"/>
    <lineage>
        <taxon>Bacteria</taxon>
        <taxon>Pseudomonadati</taxon>
        <taxon>Pseudomonadota</taxon>
        <taxon>Betaproteobacteria</taxon>
        <taxon>Candidatus Accumulibacter</taxon>
    </lineage>
</organism>
<dbReference type="PANTHER" id="PTHR47755">
    <property type="entry name" value="CELL DIVISION PROTEIN FTSX"/>
    <property type="match status" value="1"/>
</dbReference>
<dbReference type="Proteomes" id="UP000019812">
    <property type="component" value="Unassembled WGS sequence"/>
</dbReference>
<feature type="domain" description="ABC3 transporter permease C-terminal" evidence="14">
    <location>
        <begin position="176"/>
        <end position="286"/>
    </location>
</feature>
<comment type="similarity">
    <text evidence="2 12">Belongs to the ABC-4 integral membrane protein family. FtsX subfamily.</text>
</comment>
<comment type="function">
    <text evidence="12">Part of the ABC transporter FtsEX involved in cellular division.</text>
</comment>
<evidence type="ECO:0000256" key="11">
    <source>
        <dbReference type="ARBA" id="ARBA00023306"/>
    </source>
</evidence>
<keyword evidence="6 12" id="KW-0997">Cell inner membrane</keyword>
<dbReference type="GO" id="GO:0051301">
    <property type="term" value="P:cell division"/>
    <property type="evidence" value="ECO:0007669"/>
    <property type="project" value="UniProtKB-KW"/>
</dbReference>
<dbReference type="GO" id="GO:0005886">
    <property type="term" value="C:plasma membrane"/>
    <property type="evidence" value="ECO:0007669"/>
    <property type="project" value="UniProtKB-SubCell"/>
</dbReference>